<evidence type="ECO:0000313" key="4">
    <source>
        <dbReference type="Proteomes" id="UP000332487"/>
    </source>
</evidence>
<dbReference type="Proteomes" id="UP000332487">
    <property type="component" value="Unassembled WGS sequence"/>
</dbReference>
<protein>
    <recommendedName>
        <fullName evidence="5">Calcineurin-like phosphoesterase domain-containing protein</fullName>
    </recommendedName>
</protein>
<evidence type="ECO:0000313" key="3">
    <source>
        <dbReference type="EMBL" id="EET89582.1"/>
    </source>
</evidence>
<dbReference type="SUPFAM" id="SSF56300">
    <property type="entry name" value="Metallo-dependent phosphatases"/>
    <property type="match status" value="1"/>
</dbReference>
<reference evidence="3 4" key="1">
    <citation type="journal article" date="2009" name="Genome Biol.">
        <title>Community-wide analysis of microbial genome sequence signatures.</title>
        <authorList>
            <person name="Dick G.J."/>
            <person name="Andersson A.F."/>
            <person name="Baker B.J."/>
            <person name="Simmons S.L."/>
            <person name="Thomas B.C."/>
            <person name="Yelton A.P."/>
            <person name="Banfield J.F."/>
        </authorList>
    </citation>
    <scope>NUCLEOTIDE SEQUENCE [LARGE SCALE GENOMIC DNA]</scope>
    <source>
        <strain evidence="3">ARMAN-2</strain>
    </source>
</reference>
<dbReference type="InterPro" id="IPR029052">
    <property type="entry name" value="Metallo-depent_PP-like"/>
</dbReference>
<feature type="coiled-coil region" evidence="1">
    <location>
        <begin position="177"/>
        <end position="238"/>
    </location>
</feature>
<feature type="region of interest" description="Disordered" evidence="2">
    <location>
        <begin position="488"/>
        <end position="517"/>
    </location>
</feature>
<accession>C7DI08</accession>
<name>C7DI08_MICA2</name>
<gene>
    <name evidence="3" type="ORF">UNLARM2_0700</name>
</gene>
<sequence>MEEKPVGGNPKRKFNILVLSDIGGATKYMSDDNLIGMAQYLRNIPPEDKPNMLVINGGILPFFPQRGSNRSNDYLDVIMENLQYIRDTAAVMKPHLERLVAQTPEDCKIIYITSESDQRNIDEYIRDLGLDFKFHRERIEDRMGEEIELIAGRKAIINAVEHSKAAAEQQIAHNPNNKRILEELKNIEIKLKVNTEERTEAEHRLELLNSLYLLTLSNLEEEQIKKTLEEKIEAEKAVSEEFKTVEKDTAKYEELVSRAKKIANSIRLLNNRLADVREGNEKASKDKENKQVDIFVHNAITSRGSHSIINELAHSYYMTELRNAFGRKRDITIQSEKVSLEEHNSGAFTFNVITSNDPSVIMGTRKRQSNNLPANRLEILTVNGVLDKKALEAKLLNIFVTGKHEFTSFSIEPLKNGSPSELVLLSQGPFWSTKGLASMWNAGINTKDTQAVEKGYLSSGASFLRIPESEPIEHEILSDRYLYEKRKENDREESRKLKRRLRSLKNSGKKQNNDEASLRRKELDLAVAMSKRPSELKDHELSDIASSGNLEKMTARKDEKPLHGIINLKIAAFSDVHVGNHSKLKLLDAAVSDAIKRQPNVIVLDGDMLEGLLNYYAVVTRYGNTADFPQKYESALKRMGFSEAEVYKKMSEMLRESIGKSIHNIDEQPEILLSHMWKLIDDVILRGGAVISVSGNHYNNTHREWRNDESTNVVSHIKAHLRGYLEISEASGIPDKKAYEMVKKALETDNRIMGIGGSEFGADQIRIDGIETMASHELGTGNPGSMLGFVEKKRTNAVLHIAGHDHVCQVATAGGELMIKIPSMQDAEDNPFLKRIQIPIGTTPLGSVNGYTFMDFDVDGNAGEVLRSKVIPVLERDLITEDKVDRGVRNMLRDVHTERAKKSKTR</sequence>
<evidence type="ECO:0000256" key="2">
    <source>
        <dbReference type="SAM" id="MobiDB-lite"/>
    </source>
</evidence>
<dbReference type="AlphaFoldDB" id="C7DI08"/>
<reference evidence="3 4" key="2">
    <citation type="journal article" date="2010" name="Proc. Natl. Acad. Sci. U.S.A.">
        <title>Enigmatic, ultrasmall, uncultivated Archaea.</title>
        <authorList>
            <person name="Baker B.J."/>
            <person name="Comolli L.R."/>
            <person name="Dick G.J."/>
            <person name="Hauser L.J."/>
            <person name="Hyatt D."/>
            <person name="Dill B.D."/>
            <person name="Land M.L."/>
            <person name="Verberkmoes N.C."/>
            <person name="Hettich R.L."/>
            <person name="Banfield J.F."/>
        </authorList>
    </citation>
    <scope>NUCLEOTIDE SEQUENCE [LARGE SCALE GENOMIC DNA]</scope>
    <source>
        <strain evidence="3">ARMAN-2</strain>
    </source>
</reference>
<keyword evidence="4" id="KW-1185">Reference proteome</keyword>
<proteinExistence type="predicted"/>
<organism evidence="3 4">
    <name type="scientific">Candidatus Micrarchaeum acidiphilum ARMAN-2</name>
    <dbReference type="NCBI Taxonomy" id="425595"/>
    <lineage>
        <taxon>Archaea</taxon>
        <taxon>Candidatus Micrarchaeota</taxon>
        <taxon>Candidatus Micrarchaeia</taxon>
        <taxon>Candidatus Micrarchaeales</taxon>
        <taxon>Candidatus Micrarchaeaceae</taxon>
        <taxon>Candidatus Micrarchaeum</taxon>
    </lineage>
</organism>
<evidence type="ECO:0008006" key="5">
    <source>
        <dbReference type="Google" id="ProtNLM"/>
    </source>
</evidence>
<keyword evidence="1" id="KW-0175">Coiled coil</keyword>
<dbReference type="EMBL" id="GG697241">
    <property type="protein sequence ID" value="EET89582.1"/>
    <property type="molecule type" value="Genomic_DNA"/>
</dbReference>
<evidence type="ECO:0000256" key="1">
    <source>
        <dbReference type="SAM" id="Coils"/>
    </source>
</evidence>